<organism evidence="1 2">
    <name type="scientific">Ophiobolus disseminans</name>
    <dbReference type="NCBI Taxonomy" id="1469910"/>
    <lineage>
        <taxon>Eukaryota</taxon>
        <taxon>Fungi</taxon>
        <taxon>Dikarya</taxon>
        <taxon>Ascomycota</taxon>
        <taxon>Pezizomycotina</taxon>
        <taxon>Dothideomycetes</taxon>
        <taxon>Pleosporomycetidae</taxon>
        <taxon>Pleosporales</taxon>
        <taxon>Pleosporineae</taxon>
        <taxon>Phaeosphaeriaceae</taxon>
        <taxon>Ophiobolus</taxon>
    </lineage>
</organism>
<keyword evidence="2" id="KW-1185">Reference proteome</keyword>
<proteinExistence type="predicted"/>
<gene>
    <name evidence="1" type="ORF">CC86DRAFT_389125</name>
</gene>
<sequence>MADEHLLVKASLRIISAASTKSLASSCSELYQANYAIALAILLLKESSIQADSHDTRLVEDKAKRIVGEITSVITSPTVEAVNPQTRTRHVGNGAQHRLQKYKTWLSKPDHAIVDFAHEWLKTRLTGLESVNERHDLRRIMMANGPALLAVLRRAIKKTRSARAKPLC</sequence>
<evidence type="ECO:0000313" key="1">
    <source>
        <dbReference type="EMBL" id="KAF2818169.1"/>
    </source>
</evidence>
<dbReference type="AlphaFoldDB" id="A0A6A6ZBU5"/>
<dbReference type="Proteomes" id="UP000799424">
    <property type="component" value="Unassembled WGS sequence"/>
</dbReference>
<reference evidence="1" key="1">
    <citation type="journal article" date="2020" name="Stud. Mycol.">
        <title>101 Dothideomycetes genomes: a test case for predicting lifestyles and emergence of pathogens.</title>
        <authorList>
            <person name="Haridas S."/>
            <person name="Albert R."/>
            <person name="Binder M."/>
            <person name="Bloem J."/>
            <person name="Labutti K."/>
            <person name="Salamov A."/>
            <person name="Andreopoulos B."/>
            <person name="Baker S."/>
            <person name="Barry K."/>
            <person name="Bills G."/>
            <person name="Bluhm B."/>
            <person name="Cannon C."/>
            <person name="Castanera R."/>
            <person name="Culley D."/>
            <person name="Daum C."/>
            <person name="Ezra D."/>
            <person name="Gonzalez J."/>
            <person name="Henrissat B."/>
            <person name="Kuo A."/>
            <person name="Liang C."/>
            <person name="Lipzen A."/>
            <person name="Lutzoni F."/>
            <person name="Magnuson J."/>
            <person name="Mondo S."/>
            <person name="Nolan M."/>
            <person name="Ohm R."/>
            <person name="Pangilinan J."/>
            <person name="Park H.-J."/>
            <person name="Ramirez L."/>
            <person name="Alfaro M."/>
            <person name="Sun H."/>
            <person name="Tritt A."/>
            <person name="Yoshinaga Y."/>
            <person name="Zwiers L.-H."/>
            <person name="Turgeon B."/>
            <person name="Goodwin S."/>
            <person name="Spatafora J."/>
            <person name="Crous P."/>
            <person name="Grigoriev I."/>
        </authorList>
    </citation>
    <scope>NUCLEOTIDE SEQUENCE</scope>
    <source>
        <strain evidence="1">CBS 113818</strain>
    </source>
</reference>
<evidence type="ECO:0000313" key="2">
    <source>
        <dbReference type="Proteomes" id="UP000799424"/>
    </source>
</evidence>
<protein>
    <submittedName>
        <fullName evidence="1">Uncharacterized protein</fullName>
    </submittedName>
</protein>
<name>A0A6A6ZBU5_9PLEO</name>
<accession>A0A6A6ZBU5</accession>
<dbReference type="EMBL" id="MU006258">
    <property type="protein sequence ID" value="KAF2818169.1"/>
    <property type="molecule type" value="Genomic_DNA"/>
</dbReference>